<dbReference type="eggNOG" id="COG4424">
    <property type="taxonomic scope" value="Bacteria"/>
</dbReference>
<keyword evidence="2" id="KW-0325">Glycoprotein</keyword>
<dbReference type="KEGG" id="scs:Sta7437_2235"/>
<dbReference type="PANTHER" id="PTHR10605:SF56">
    <property type="entry name" value="BIFUNCTIONAL HEPARAN SULFATE N-DEACETYLASE_N-SULFOTRANSFERASE"/>
    <property type="match status" value="1"/>
</dbReference>
<dbReference type="InterPro" id="IPR027417">
    <property type="entry name" value="P-loop_NTPase"/>
</dbReference>
<dbReference type="RefSeq" id="WP_015193451.1">
    <property type="nucleotide sequence ID" value="NC_019748.1"/>
</dbReference>
<evidence type="ECO:0000259" key="3">
    <source>
        <dbReference type="Pfam" id="PF00685"/>
    </source>
</evidence>
<dbReference type="SUPFAM" id="SSF52540">
    <property type="entry name" value="P-loop containing nucleoside triphosphate hydrolases"/>
    <property type="match status" value="1"/>
</dbReference>
<keyword evidence="5" id="KW-1185">Reference proteome</keyword>
<dbReference type="Proteomes" id="UP000010473">
    <property type="component" value="Chromosome"/>
</dbReference>
<evidence type="ECO:0000256" key="1">
    <source>
        <dbReference type="ARBA" id="ARBA00022679"/>
    </source>
</evidence>
<dbReference type="GO" id="GO:0008146">
    <property type="term" value="F:sulfotransferase activity"/>
    <property type="evidence" value="ECO:0007669"/>
    <property type="project" value="InterPro"/>
</dbReference>
<dbReference type="PANTHER" id="PTHR10605">
    <property type="entry name" value="HEPARAN SULFATE SULFOTRANSFERASE"/>
    <property type="match status" value="1"/>
</dbReference>
<accession>K9XTC1</accession>
<feature type="domain" description="Sulfotransferase" evidence="3">
    <location>
        <begin position="5"/>
        <end position="187"/>
    </location>
</feature>
<protein>
    <submittedName>
        <fullName evidence="4">Sulfotransferase</fullName>
    </submittedName>
</protein>
<proteinExistence type="predicted"/>
<dbReference type="AlphaFoldDB" id="K9XTC1"/>
<sequence length="277" mass="33323">MLLPNFIFAGAPKSASSTLFEYIKQHPDIYMCPIKEPFFFDFNYEKGIDWYQSLFSNYQGEKIIGEATVWYMRWKSVPQRIYQTIPNSKFLFVLRNPIERAFSNYQMDLFGGKYTLDQTFGYVIRNEFKDSSIDRTIVSSGFYYEQLKRFEEYFDPSNFLIILYEDLKNDLRAVEKKIYEFLDVDSNFQAINPDNRMIGRCLKNEKLLIKLSQLPGFNKIWQKHRQFRKLFIYENSTINKQKIATMSKEDREYLNFVYAKHNDLLSKYINQDLSHWQ</sequence>
<dbReference type="Pfam" id="PF00685">
    <property type="entry name" value="Sulfotransfer_1"/>
    <property type="match status" value="1"/>
</dbReference>
<gene>
    <name evidence="4" type="ordered locus">Sta7437_2235</name>
</gene>
<keyword evidence="1" id="KW-0808">Transferase</keyword>
<dbReference type="HOGENOM" id="CLU_017703_1_1_3"/>
<reference evidence="5" key="1">
    <citation type="journal article" date="2013" name="Proc. Natl. Acad. Sci. U.S.A.">
        <title>Improving the coverage of the cyanobacterial phylum using diversity-driven genome sequencing.</title>
        <authorList>
            <person name="Shih P.M."/>
            <person name="Wu D."/>
            <person name="Latifi A."/>
            <person name="Axen S.D."/>
            <person name="Fewer D.P."/>
            <person name="Talla E."/>
            <person name="Calteau A."/>
            <person name="Cai F."/>
            <person name="Tandeau de Marsac N."/>
            <person name="Rippka R."/>
            <person name="Herdman M."/>
            <person name="Sivonen K."/>
            <person name="Coursin T."/>
            <person name="Laurent T."/>
            <person name="Goodwin L."/>
            <person name="Nolan M."/>
            <person name="Davenport K.W."/>
            <person name="Han C.S."/>
            <person name="Rubin E.M."/>
            <person name="Eisen J.A."/>
            <person name="Woyke T."/>
            <person name="Gugger M."/>
            <person name="Kerfeld C.A."/>
        </authorList>
    </citation>
    <scope>NUCLEOTIDE SEQUENCE [LARGE SCALE GENOMIC DNA]</scope>
    <source>
        <strain evidence="5">ATCC 29371 / PCC 7437</strain>
    </source>
</reference>
<evidence type="ECO:0000313" key="5">
    <source>
        <dbReference type="Proteomes" id="UP000010473"/>
    </source>
</evidence>
<evidence type="ECO:0000256" key="2">
    <source>
        <dbReference type="ARBA" id="ARBA00023180"/>
    </source>
</evidence>
<dbReference type="InterPro" id="IPR000863">
    <property type="entry name" value="Sulfotransferase_dom"/>
</dbReference>
<dbReference type="Gene3D" id="3.40.50.300">
    <property type="entry name" value="P-loop containing nucleotide triphosphate hydrolases"/>
    <property type="match status" value="1"/>
</dbReference>
<name>K9XTC1_STAC7</name>
<dbReference type="STRING" id="111780.Sta7437_2235"/>
<organism evidence="4 5">
    <name type="scientific">Stanieria cyanosphaera (strain ATCC 29371 / PCC 7437)</name>
    <dbReference type="NCBI Taxonomy" id="111780"/>
    <lineage>
        <taxon>Bacteria</taxon>
        <taxon>Bacillati</taxon>
        <taxon>Cyanobacteriota</taxon>
        <taxon>Cyanophyceae</taxon>
        <taxon>Pleurocapsales</taxon>
        <taxon>Dermocarpellaceae</taxon>
        <taxon>Stanieria</taxon>
    </lineage>
</organism>
<dbReference type="EMBL" id="CP003653">
    <property type="protein sequence ID" value="AFZ35783.1"/>
    <property type="molecule type" value="Genomic_DNA"/>
</dbReference>
<dbReference type="InterPro" id="IPR037359">
    <property type="entry name" value="NST/OST"/>
</dbReference>
<dbReference type="OrthoDB" id="9797480at2"/>
<evidence type="ECO:0000313" key="4">
    <source>
        <dbReference type="EMBL" id="AFZ35783.1"/>
    </source>
</evidence>